<protein>
    <recommendedName>
        <fullName evidence="2">Antitoxin</fullName>
    </recommendedName>
</protein>
<keyword evidence="4" id="KW-1185">Reference proteome</keyword>
<comment type="function">
    <text evidence="2">Antitoxin component of a type II toxin-antitoxin (TA) system.</text>
</comment>
<dbReference type="InterPro" id="IPR036165">
    <property type="entry name" value="YefM-like_sf"/>
</dbReference>
<dbReference type="PANTHER" id="PTHR33713">
    <property type="entry name" value="ANTITOXIN YAFN-RELATED"/>
    <property type="match status" value="1"/>
</dbReference>
<name>A0ABR7DP33_9BACT</name>
<evidence type="ECO:0000313" key="3">
    <source>
        <dbReference type="EMBL" id="MBC5632810.1"/>
    </source>
</evidence>
<dbReference type="Proteomes" id="UP000651475">
    <property type="component" value="Unassembled WGS sequence"/>
</dbReference>
<dbReference type="SUPFAM" id="SSF143120">
    <property type="entry name" value="YefM-like"/>
    <property type="match status" value="1"/>
</dbReference>
<dbReference type="Gene3D" id="3.40.1620.10">
    <property type="entry name" value="YefM-like domain"/>
    <property type="match status" value="1"/>
</dbReference>
<evidence type="ECO:0000256" key="1">
    <source>
        <dbReference type="ARBA" id="ARBA00009981"/>
    </source>
</evidence>
<dbReference type="NCBIfam" id="TIGR01552">
    <property type="entry name" value="phd_fam"/>
    <property type="match status" value="1"/>
</dbReference>
<reference evidence="3 4" key="1">
    <citation type="submission" date="2020-08" db="EMBL/GenBank/DDBJ databases">
        <title>Genome public.</title>
        <authorList>
            <person name="Liu C."/>
            <person name="Sun Q."/>
        </authorList>
    </citation>
    <scope>NUCLEOTIDE SEQUENCE [LARGE SCALE GENOMIC DNA]</scope>
    <source>
        <strain evidence="3 4">NSJ-79</strain>
    </source>
</reference>
<proteinExistence type="inferred from homology"/>
<evidence type="ECO:0000313" key="4">
    <source>
        <dbReference type="Proteomes" id="UP000651475"/>
    </source>
</evidence>
<accession>A0ABR7DP33</accession>
<dbReference type="PANTHER" id="PTHR33713:SF6">
    <property type="entry name" value="ANTITOXIN YEFM"/>
    <property type="match status" value="1"/>
</dbReference>
<sequence length="86" mass="9777">MRTANYSDLRGNLKSYIDSVIDDSETVIINRGKGTGVVMISLDEYNAIKETEYIMSSPELVKRIKEGEKEIHEGKGVKIDIEDLWK</sequence>
<dbReference type="InterPro" id="IPR006442">
    <property type="entry name" value="Antitoxin_Phd/YefM"/>
</dbReference>
<dbReference type="InterPro" id="IPR051405">
    <property type="entry name" value="phD/YefM_antitoxin"/>
</dbReference>
<dbReference type="RefSeq" id="WP_186929566.1">
    <property type="nucleotide sequence ID" value="NZ_JACOOJ010000011.1"/>
</dbReference>
<evidence type="ECO:0000256" key="2">
    <source>
        <dbReference type="RuleBase" id="RU362080"/>
    </source>
</evidence>
<dbReference type="Pfam" id="PF02604">
    <property type="entry name" value="PhdYeFM_antitox"/>
    <property type="match status" value="1"/>
</dbReference>
<gene>
    <name evidence="3" type="ORF">H8S65_08530</name>
</gene>
<comment type="caution">
    <text evidence="3">The sequence shown here is derived from an EMBL/GenBank/DDBJ whole genome shotgun (WGS) entry which is preliminary data.</text>
</comment>
<organism evidence="3 4">
    <name type="scientific">Parabacteroides hominis</name>
    <dbReference type="NCBI Taxonomy" id="2763057"/>
    <lineage>
        <taxon>Bacteria</taxon>
        <taxon>Pseudomonadati</taxon>
        <taxon>Bacteroidota</taxon>
        <taxon>Bacteroidia</taxon>
        <taxon>Bacteroidales</taxon>
        <taxon>Tannerellaceae</taxon>
        <taxon>Parabacteroides</taxon>
    </lineage>
</organism>
<comment type="similarity">
    <text evidence="1 2">Belongs to the phD/YefM antitoxin family.</text>
</comment>
<dbReference type="Gene3D" id="1.10.1220.170">
    <property type="match status" value="1"/>
</dbReference>
<dbReference type="EMBL" id="JACOOJ010000011">
    <property type="protein sequence ID" value="MBC5632810.1"/>
    <property type="molecule type" value="Genomic_DNA"/>
</dbReference>